<evidence type="ECO:0000313" key="3">
    <source>
        <dbReference type="Proteomes" id="UP000216133"/>
    </source>
</evidence>
<dbReference type="Pfam" id="PF09580">
    <property type="entry name" value="Spore_YhcN_YlaJ"/>
    <property type="match status" value="1"/>
</dbReference>
<sequence>MNRIKQFSVAFLIGLILTGCGMNGNDRQPDQGDNNRETEVEQQGNNEQNGNGPFEGRVEVADEVAERISELDEVERANVFVTNENAYVAVMLANGSEDEVTDDVEDKISEQVRETDENIRNVYVSSNPDFVERATNYADRIQEGEPVEGFIEEFNETIERIFPNAK</sequence>
<dbReference type="AlphaFoldDB" id="A0A268S0K7"/>
<dbReference type="InterPro" id="IPR014247">
    <property type="entry name" value="Spore_lipoprot_YhcN/YlaJ"/>
</dbReference>
<organism evidence="2 3">
    <name type="scientific">Shouchella clausii</name>
    <name type="common">Alkalihalobacillus clausii</name>
    <dbReference type="NCBI Taxonomy" id="79880"/>
    <lineage>
        <taxon>Bacteria</taxon>
        <taxon>Bacillati</taxon>
        <taxon>Bacillota</taxon>
        <taxon>Bacilli</taxon>
        <taxon>Bacillales</taxon>
        <taxon>Bacillaceae</taxon>
        <taxon>Shouchella</taxon>
    </lineage>
</organism>
<evidence type="ECO:0008006" key="4">
    <source>
        <dbReference type="Google" id="ProtNLM"/>
    </source>
</evidence>
<accession>A0A268S0K7</accession>
<dbReference type="PROSITE" id="PS51257">
    <property type="entry name" value="PROKAR_LIPOPROTEIN"/>
    <property type="match status" value="1"/>
</dbReference>
<name>A0A268S0K7_SHOCL</name>
<dbReference type="Proteomes" id="UP000216133">
    <property type="component" value="Unassembled WGS sequence"/>
</dbReference>
<dbReference type="InterPro" id="IPR019076">
    <property type="entry name" value="Spore_lipoprot_YhcN/YlaJ-like"/>
</dbReference>
<dbReference type="EMBL" id="NPBS01000045">
    <property type="protein sequence ID" value="PAF26068.1"/>
    <property type="molecule type" value="Genomic_DNA"/>
</dbReference>
<reference evidence="2 3" key="1">
    <citation type="submission" date="2017-07" db="EMBL/GenBank/DDBJ databases">
        <title>Isolation and whole genome analysis of endospore-forming bacteria from heroin.</title>
        <authorList>
            <person name="Kalinowski J."/>
            <person name="Ahrens B."/>
            <person name="Al-Dilaimi A."/>
            <person name="Winkler A."/>
            <person name="Wibberg D."/>
            <person name="Schleenbecker U."/>
            <person name="Ruckert C."/>
            <person name="Wolfel R."/>
            <person name="Grass G."/>
        </authorList>
    </citation>
    <scope>NUCLEOTIDE SEQUENCE [LARGE SCALE GENOMIC DNA]</scope>
    <source>
        <strain evidence="2 3">7523-2</strain>
    </source>
</reference>
<gene>
    <name evidence="2" type="ORF">CHH61_10270</name>
</gene>
<feature type="compositionally biased region" description="Basic and acidic residues" evidence="1">
    <location>
        <begin position="27"/>
        <end position="39"/>
    </location>
</feature>
<dbReference type="NCBIfam" id="TIGR02898">
    <property type="entry name" value="spore_YhcN_YlaJ"/>
    <property type="match status" value="1"/>
</dbReference>
<dbReference type="RefSeq" id="WP_095327969.1">
    <property type="nucleotide sequence ID" value="NZ_JAMAYQ010000005.1"/>
</dbReference>
<dbReference type="GO" id="GO:0030435">
    <property type="term" value="P:sporulation resulting in formation of a cellular spore"/>
    <property type="evidence" value="ECO:0007669"/>
    <property type="project" value="InterPro"/>
</dbReference>
<feature type="compositionally biased region" description="Low complexity" evidence="1">
    <location>
        <begin position="41"/>
        <end position="52"/>
    </location>
</feature>
<evidence type="ECO:0000313" key="2">
    <source>
        <dbReference type="EMBL" id="PAF26068.1"/>
    </source>
</evidence>
<comment type="caution">
    <text evidence="2">The sequence shown here is derived from an EMBL/GenBank/DDBJ whole genome shotgun (WGS) entry which is preliminary data.</text>
</comment>
<protein>
    <recommendedName>
        <fullName evidence="4">YhcN/YlaJ family sporulation lipoprotein</fullName>
    </recommendedName>
</protein>
<feature type="region of interest" description="Disordered" evidence="1">
    <location>
        <begin position="22"/>
        <end position="55"/>
    </location>
</feature>
<evidence type="ECO:0000256" key="1">
    <source>
        <dbReference type="SAM" id="MobiDB-lite"/>
    </source>
</evidence>
<proteinExistence type="predicted"/>